<organism evidence="7 8">
    <name type="scientific">Bemisia tabaci</name>
    <name type="common">Sweetpotato whitefly</name>
    <name type="synonym">Aleurodes tabaci</name>
    <dbReference type="NCBI Taxonomy" id="7038"/>
    <lineage>
        <taxon>Eukaryota</taxon>
        <taxon>Metazoa</taxon>
        <taxon>Ecdysozoa</taxon>
        <taxon>Arthropoda</taxon>
        <taxon>Hexapoda</taxon>
        <taxon>Insecta</taxon>
        <taxon>Pterygota</taxon>
        <taxon>Neoptera</taxon>
        <taxon>Paraneoptera</taxon>
        <taxon>Hemiptera</taxon>
        <taxon>Sternorrhyncha</taxon>
        <taxon>Aleyrodoidea</taxon>
        <taxon>Aleyrodidae</taxon>
        <taxon>Aleyrodinae</taxon>
        <taxon>Bemisia</taxon>
    </lineage>
</organism>
<keyword evidence="2 5" id="KW-0812">Transmembrane</keyword>
<evidence type="ECO:0000256" key="1">
    <source>
        <dbReference type="ARBA" id="ARBA00004141"/>
    </source>
</evidence>
<evidence type="ECO:0000256" key="4">
    <source>
        <dbReference type="ARBA" id="ARBA00023136"/>
    </source>
</evidence>
<dbReference type="InterPro" id="IPR050549">
    <property type="entry name" value="MFS_Trehalose_Transporter"/>
</dbReference>
<keyword evidence="3 5" id="KW-1133">Transmembrane helix</keyword>
<dbReference type="Proteomes" id="UP001152759">
    <property type="component" value="Chromosome 1"/>
</dbReference>
<sequence length="467" mass="51336">MGAEDAASAESFLKPFLAALASFMCQFQLGAILGQSSTMLPQLQAEDSPIRITKEYASWIASAGVIGTPIASVLAGPLTDKMGRKSVIRMHFLLSAIGHTIVGVSSDGTEILIGRVILSCATGFGVPSLVYIPEICNPRHRSPLLFTATVSSSLGLVYVYTLGGILSWDITAMLTSSLAIIGLVYTFIVPESPAWLFRSHRLNEAIDSIKWLKGQNVNMELELRSLKDACHEQPKERVSLLKQFASPTVIKPFLVLTIISFLQNASGFYILLYYSIDFFLEFKSSYDPRFVSVGLAVTRLVSCTVASVIINRFCRKTMGTFSGLSMGVILLGILGYLHAFGDDAAVLSRYSWVPAAGLTLYVFACSLGVHPLPWLMIFELYPLEVRGRMCGISNGMCYVFTFVFTKLYYTFIANFKIQGTILLFMVASVLFGLFSAFVLPETQGKTLVEIEDRFRPKKKPDKESALP</sequence>
<dbReference type="KEGG" id="btab:109039026"/>
<evidence type="ECO:0000259" key="6">
    <source>
        <dbReference type="PROSITE" id="PS50850"/>
    </source>
</evidence>
<evidence type="ECO:0000256" key="2">
    <source>
        <dbReference type="ARBA" id="ARBA00022692"/>
    </source>
</evidence>
<feature type="transmembrane region" description="Helical" evidence="5">
    <location>
        <begin position="421"/>
        <end position="439"/>
    </location>
</feature>
<feature type="transmembrane region" description="Helical" evidence="5">
    <location>
        <begin position="144"/>
        <end position="166"/>
    </location>
</feature>
<reference evidence="7" key="1">
    <citation type="submission" date="2021-12" db="EMBL/GenBank/DDBJ databases">
        <authorList>
            <person name="King R."/>
        </authorList>
    </citation>
    <scope>NUCLEOTIDE SEQUENCE</scope>
</reference>
<evidence type="ECO:0000313" key="8">
    <source>
        <dbReference type="Proteomes" id="UP001152759"/>
    </source>
</evidence>
<feature type="transmembrane region" description="Helical" evidence="5">
    <location>
        <begin position="87"/>
        <end position="106"/>
    </location>
</feature>
<keyword evidence="4 5" id="KW-0472">Membrane</keyword>
<feature type="transmembrane region" description="Helical" evidence="5">
    <location>
        <begin position="56"/>
        <end position="75"/>
    </location>
</feature>
<dbReference type="Pfam" id="PF00083">
    <property type="entry name" value="Sugar_tr"/>
    <property type="match status" value="1"/>
</dbReference>
<dbReference type="PANTHER" id="PTHR48021">
    <property type="match status" value="1"/>
</dbReference>
<dbReference type="InterPro" id="IPR036259">
    <property type="entry name" value="MFS_trans_sf"/>
</dbReference>
<name>A0A9P0EVH0_BEMTA</name>
<evidence type="ECO:0000256" key="3">
    <source>
        <dbReference type="ARBA" id="ARBA00022989"/>
    </source>
</evidence>
<dbReference type="FunFam" id="1.20.1250.20:FF:000249">
    <property type="entry name" value="facilitated trehalose transporter Tret1"/>
    <property type="match status" value="1"/>
</dbReference>
<feature type="transmembrane region" description="Helical" evidence="5">
    <location>
        <begin position="112"/>
        <end position="132"/>
    </location>
</feature>
<feature type="transmembrane region" description="Helical" evidence="5">
    <location>
        <begin position="12"/>
        <end position="36"/>
    </location>
</feature>
<dbReference type="InterPro" id="IPR005828">
    <property type="entry name" value="MFS_sugar_transport-like"/>
</dbReference>
<proteinExistence type="predicted"/>
<dbReference type="PANTHER" id="PTHR48021:SF1">
    <property type="entry name" value="GH07001P-RELATED"/>
    <property type="match status" value="1"/>
</dbReference>
<dbReference type="AlphaFoldDB" id="A0A9P0EVH0"/>
<keyword evidence="8" id="KW-1185">Reference proteome</keyword>
<evidence type="ECO:0000313" key="7">
    <source>
        <dbReference type="EMBL" id="CAH0380765.1"/>
    </source>
</evidence>
<comment type="subcellular location">
    <subcellularLocation>
        <location evidence="1">Membrane</location>
        <topology evidence="1">Multi-pass membrane protein</topology>
    </subcellularLocation>
</comment>
<feature type="transmembrane region" description="Helical" evidence="5">
    <location>
        <begin position="288"/>
        <end position="309"/>
    </location>
</feature>
<feature type="transmembrane region" description="Helical" evidence="5">
    <location>
        <begin position="352"/>
        <end position="377"/>
    </location>
</feature>
<gene>
    <name evidence="7" type="ORF">BEMITA_LOCUS481</name>
</gene>
<feature type="transmembrane region" description="Helical" evidence="5">
    <location>
        <begin position="172"/>
        <end position="189"/>
    </location>
</feature>
<dbReference type="SUPFAM" id="SSF103473">
    <property type="entry name" value="MFS general substrate transporter"/>
    <property type="match status" value="1"/>
</dbReference>
<dbReference type="EMBL" id="OU963862">
    <property type="protein sequence ID" value="CAH0380765.1"/>
    <property type="molecule type" value="Genomic_DNA"/>
</dbReference>
<dbReference type="Gene3D" id="1.20.1250.20">
    <property type="entry name" value="MFS general substrate transporter like domains"/>
    <property type="match status" value="1"/>
</dbReference>
<feature type="transmembrane region" description="Helical" evidence="5">
    <location>
        <begin position="389"/>
        <end position="409"/>
    </location>
</feature>
<dbReference type="GO" id="GO:0022857">
    <property type="term" value="F:transmembrane transporter activity"/>
    <property type="evidence" value="ECO:0007669"/>
    <property type="project" value="InterPro"/>
</dbReference>
<dbReference type="PROSITE" id="PS50850">
    <property type="entry name" value="MFS"/>
    <property type="match status" value="1"/>
</dbReference>
<evidence type="ECO:0000256" key="5">
    <source>
        <dbReference type="SAM" id="Phobius"/>
    </source>
</evidence>
<feature type="domain" description="Major facilitator superfamily (MFS) profile" evidence="6">
    <location>
        <begin position="14"/>
        <end position="443"/>
    </location>
</feature>
<dbReference type="GO" id="GO:0016020">
    <property type="term" value="C:membrane"/>
    <property type="evidence" value="ECO:0007669"/>
    <property type="project" value="UniProtKB-SubCell"/>
</dbReference>
<dbReference type="InterPro" id="IPR020846">
    <property type="entry name" value="MFS_dom"/>
</dbReference>
<protein>
    <recommendedName>
        <fullName evidence="6">Major facilitator superfamily (MFS) profile domain-containing protein</fullName>
    </recommendedName>
</protein>
<accession>A0A9P0EVH0</accession>
<feature type="transmembrane region" description="Helical" evidence="5">
    <location>
        <begin position="253"/>
        <end position="276"/>
    </location>
</feature>
<feature type="transmembrane region" description="Helical" evidence="5">
    <location>
        <begin position="321"/>
        <end position="340"/>
    </location>
</feature>